<dbReference type="Proteomes" id="UP000652761">
    <property type="component" value="Unassembled WGS sequence"/>
</dbReference>
<name>A0A843UNW4_COLES</name>
<dbReference type="OrthoDB" id="778489at2759"/>
<dbReference type="AlphaFoldDB" id="A0A843UNW4"/>
<protein>
    <recommendedName>
        <fullName evidence="4">CCHC-type domain-containing protein</fullName>
    </recommendedName>
</protein>
<accession>A0A843UNW4</accession>
<dbReference type="Gene3D" id="4.10.60.10">
    <property type="entry name" value="Zinc finger, CCHC-type"/>
    <property type="match status" value="1"/>
</dbReference>
<dbReference type="GO" id="GO:0003676">
    <property type="term" value="F:nucleic acid binding"/>
    <property type="evidence" value="ECO:0007669"/>
    <property type="project" value="InterPro"/>
</dbReference>
<evidence type="ECO:0008006" key="4">
    <source>
        <dbReference type="Google" id="ProtNLM"/>
    </source>
</evidence>
<evidence type="ECO:0000313" key="3">
    <source>
        <dbReference type="Proteomes" id="UP000652761"/>
    </source>
</evidence>
<dbReference type="InterPro" id="IPR036875">
    <property type="entry name" value="Znf_CCHC_sf"/>
</dbReference>
<sequence>MRVFFEDKFLAIHSPPLWACYLGNKWYQSQVSSRKRPHDLKSNDKWQLKDMLKKGKDFKRPEGKEVKKAEPISYECKKPGHIKAECPMLKKTEFKKKDNVKKFKRYKKKAMAAVWNNESDSDSKSSSSEEEEETANLAFMANTDDKILIA</sequence>
<dbReference type="SUPFAM" id="SSF57756">
    <property type="entry name" value="Retrovirus zinc finger-like domains"/>
    <property type="match status" value="1"/>
</dbReference>
<comment type="caution">
    <text evidence="2">The sequence shown here is derived from an EMBL/GenBank/DDBJ whole genome shotgun (WGS) entry which is preliminary data.</text>
</comment>
<organism evidence="2 3">
    <name type="scientific">Colocasia esculenta</name>
    <name type="common">Wild taro</name>
    <name type="synonym">Arum esculentum</name>
    <dbReference type="NCBI Taxonomy" id="4460"/>
    <lineage>
        <taxon>Eukaryota</taxon>
        <taxon>Viridiplantae</taxon>
        <taxon>Streptophyta</taxon>
        <taxon>Embryophyta</taxon>
        <taxon>Tracheophyta</taxon>
        <taxon>Spermatophyta</taxon>
        <taxon>Magnoliopsida</taxon>
        <taxon>Liliopsida</taxon>
        <taxon>Araceae</taxon>
        <taxon>Aroideae</taxon>
        <taxon>Colocasieae</taxon>
        <taxon>Colocasia</taxon>
    </lineage>
</organism>
<gene>
    <name evidence="2" type="ORF">Taro_016580</name>
</gene>
<evidence type="ECO:0000256" key="1">
    <source>
        <dbReference type="SAM" id="MobiDB-lite"/>
    </source>
</evidence>
<reference evidence="2" key="1">
    <citation type="submission" date="2017-07" db="EMBL/GenBank/DDBJ databases">
        <title>Taro Niue Genome Assembly and Annotation.</title>
        <authorList>
            <person name="Atibalentja N."/>
            <person name="Keating K."/>
            <person name="Fields C.J."/>
        </authorList>
    </citation>
    <scope>NUCLEOTIDE SEQUENCE</scope>
    <source>
        <strain evidence="2">Niue_2</strain>
        <tissue evidence="2">Leaf</tissue>
    </source>
</reference>
<evidence type="ECO:0000313" key="2">
    <source>
        <dbReference type="EMBL" id="MQL84077.1"/>
    </source>
</evidence>
<keyword evidence="3" id="KW-1185">Reference proteome</keyword>
<proteinExistence type="predicted"/>
<dbReference type="GO" id="GO:0008270">
    <property type="term" value="F:zinc ion binding"/>
    <property type="evidence" value="ECO:0007669"/>
    <property type="project" value="InterPro"/>
</dbReference>
<dbReference type="EMBL" id="NMUH01000737">
    <property type="protein sequence ID" value="MQL84077.1"/>
    <property type="molecule type" value="Genomic_DNA"/>
</dbReference>
<feature type="region of interest" description="Disordered" evidence="1">
    <location>
        <begin position="114"/>
        <end position="150"/>
    </location>
</feature>